<dbReference type="EMBL" id="BART01021765">
    <property type="protein sequence ID" value="GAH03819.1"/>
    <property type="molecule type" value="Genomic_DNA"/>
</dbReference>
<organism evidence="2">
    <name type="scientific">marine sediment metagenome</name>
    <dbReference type="NCBI Taxonomy" id="412755"/>
    <lineage>
        <taxon>unclassified sequences</taxon>
        <taxon>metagenomes</taxon>
        <taxon>ecological metagenomes</taxon>
    </lineage>
</organism>
<name>X1DFI1_9ZZZZ</name>
<accession>X1DFI1</accession>
<dbReference type="PANTHER" id="PTHR36836">
    <property type="entry name" value="COLANIC ACID BIOSYNTHESIS PROTEIN WCAK"/>
    <property type="match status" value="1"/>
</dbReference>
<gene>
    <name evidence="2" type="ORF">S01H4_40040</name>
</gene>
<comment type="caution">
    <text evidence="2">The sequence shown here is derived from an EMBL/GenBank/DDBJ whole genome shotgun (WGS) entry which is preliminary data.</text>
</comment>
<dbReference type="AlphaFoldDB" id="X1DFI1"/>
<dbReference type="InterPro" id="IPR007345">
    <property type="entry name" value="Polysacch_pyruvyl_Trfase"/>
</dbReference>
<proteinExistence type="predicted"/>
<protein>
    <recommendedName>
        <fullName evidence="1">Polysaccharide pyruvyl transferase domain-containing protein</fullName>
    </recommendedName>
</protein>
<reference evidence="2" key="1">
    <citation type="journal article" date="2014" name="Front. Microbiol.">
        <title>High frequency of phylogenetically diverse reductive dehalogenase-homologous genes in deep subseafloor sedimentary metagenomes.</title>
        <authorList>
            <person name="Kawai M."/>
            <person name="Futagami T."/>
            <person name="Toyoda A."/>
            <person name="Takaki Y."/>
            <person name="Nishi S."/>
            <person name="Hori S."/>
            <person name="Arai W."/>
            <person name="Tsubouchi T."/>
            <person name="Morono Y."/>
            <person name="Uchiyama I."/>
            <person name="Ito T."/>
            <person name="Fujiyama A."/>
            <person name="Inagaki F."/>
            <person name="Takami H."/>
        </authorList>
    </citation>
    <scope>NUCLEOTIDE SEQUENCE</scope>
    <source>
        <strain evidence="2">Expedition CK06-06</strain>
    </source>
</reference>
<feature type="domain" description="Polysaccharide pyruvyl transferase" evidence="1">
    <location>
        <begin position="9"/>
        <end position="121"/>
    </location>
</feature>
<evidence type="ECO:0000313" key="2">
    <source>
        <dbReference type="EMBL" id="GAH03819.1"/>
    </source>
</evidence>
<feature type="non-terminal residue" evidence="2">
    <location>
        <position position="141"/>
    </location>
</feature>
<dbReference type="PANTHER" id="PTHR36836:SF1">
    <property type="entry name" value="COLANIC ACID BIOSYNTHESIS PROTEIN WCAK"/>
    <property type="match status" value="1"/>
</dbReference>
<dbReference type="Pfam" id="PF04230">
    <property type="entry name" value="PS_pyruv_trans"/>
    <property type="match status" value="1"/>
</dbReference>
<sequence length="141" mass="15461">MFAALRGASALLFGGGGLLQNRTSNRSLYYYLSLILLACLSRRPAFLIGQGIGPIRGMLARGATHYALSKTVYIGCRDQRSLDLLERIGLKGVLDGDLFFLFPPIAQLLAAPRDEIPRIVLSLKDPDTATRQELIEQSVEL</sequence>
<evidence type="ECO:0000259" key="1">
    <source>
        <dbReference type="Pfam" id="PF04230"/>
    </source>
</evidence>